<dbReference type="KEGG" id="crq:GCK72_000249"/>
<proteinExistence type="predicted"/>
<dbReference type="CTD" id="78773054"/>
<gene>
    <name evidence="1" type="ORF">GCK72_000249</name>
</gene>
<reference evidence="1 2" key="1">
    <citation type="submission" date="2019-12" db="EMBL/GenBank/DDBJ databases">
        <title>Chromosome-level assembly of the Caenorhabditis remanei genome.</title>
        <authorList>
            <person name="Teterina A.A."/>
            <person name="Willis J.H."/>
            <person name="Phillips P.C."/>
        </authorList>
    </citation>
    <scope>NUCLEOTIDE SEQUENCE [LARGE SCALE GENOMIC DNA]</scope>
    <source>
        <strain evidence="1 2">PX506</strain>
        <tissue evidence="1">Whole organism</tissue>
    </source>
</reference>
<sequence>MQTRSIEILEILEIQADSNRARLQKSHEKCNYLWSASANKSRIQADVTNVMSIRQPTDESLQSETVSSVWNTSVLSLIHIPEIVLRIDSGSFERGEHLRFLPDTHRSTDDLADSWHQKIHGFCQFFVVGTTWHVECLDSGREAVEENWLK</sequence>
<name>A0A6A5HQ52_CAERE</name>
<evidence type="ECO:0000313" key="2">
    <source>
        <dbReference type="Proteomes" id="UP000483820"/>
    </source>
</evidence>
<evidence type="ECO:0000313" key="1">
    <source>
        <dbReference type="EMBL" id="KAF1768437.1"/>
    </source>
</evidence>
<organism evidence="1 2">
    <name type="scientific">Caenorhabditis remanei</name>
    <name type="common">Caenorhabditis vulgaris</name>
    <dbReference type="NCBI Taxonomy" id="31234"/>
    <lineage>
        <taxon>Eukaryota</taxon>
        <taxon>Metazoa</taxon>
        <taxon>Ecdysozoa</taxon>
        <taxon>Nematoda</taxon>
        <taxon>Chromadorea</taxon>
        <taxon>Rhabditida</taxon>
        <taxon>Rhabditina</taxon>
        <taxon>Rhabditomorpha</taxon>
        <taxon>Rhabditoidea</taxon>
        <taxon>Rhabditidae</taxon>
        <taxon>Peloderinae</taxon>
        <taxon>Caenorhabditis</taxon>
    </lineage>
</organism>
<dbReference type="GeneID" id="78773054"/>
<dbReference type="Proteomes" id="UP000483820">
    <property type="component" value="Chromosome I"/>
</dbReference>
<dbReference type="EMBL" id="WUAV01000001">
    <property type="protein sequence ID" value="KAF1768437.1"/>
    <property type="molecule type" value="Genomic_DNA"/>
</dbReference>
<comment type="caution">
    <text evidence="1">The sequence shown here is derived from an EMBL/GenBank/DDBJ whole genome shotgun (WGS) entry which is preliminary data.</text>
</comment>
<accession>A0A6A5HQ52</accession>
<dbReference type="AlphaFoldDB" id="A0A6A5HQ52"/>
<protein>
    <submittedName>
        <fullName evidence="1">Uncharacterized protein</fullName>
    </submittedName>
</protein>
<dbReference type="RefSeq" id="XP_053591006.1">
    <property type="nucleotide sequence ID" value="XM_053722361.1"/>
</dbReference>